<dbReference type="InterPro" id="IPR025161">
    <property type="entry name" value="IS402-like_dom"/>
</dbReference>
<dbReference type="Pfam" id="PF01609">
    <property type="entry name" value="DDE_Tnp_1"/>
    <property type="match status" value="1"/>
</dbReference>
<dbReference type="GO" id="GO:0004803">
    <property type="term" value="F:transposase activity"/>
    <property type="evidence" value="ECO:0007669"/>
    <property type="project" value="InterPro"/>
</dbReference>
<gene>
    <name evidence="3" type="ORF">JKG68_32580</name>
</gene>
<dbReference type="PANTHER" id="PTHR30007">
    <property type="entry name" value="PHP DOMAIN PROTEIN"/>
    <property type="match status" value="1"/>
</dbReference>
<evidence type="ECO:0000313" key="4">
    <source>
        <dbReference type="Proteomes" id="UP000605848"/>
    </source>
</evidence>
<dbReference type="InterPro" id="IPR002559">
    <property type="entry name" value="Transposase_11"/>
</dbReference>
<evidence type="ECO:0000259" key="2">
    <source>
        <dbReference type="Pfam" id="PF13340"/>
    </source>
</evidence>
<comment type="caution">
    <text evidence="3">The sequence shown here is derived from an EMBL/GenBank/DDBJ whole genome shotgun (WGS) entry which is preliminary data.</text>
</comment>
<dbReference type="Proteomes" id="UP000605848">
    <property type="component" value="Unassembled WGS sequence"/>
</dbReference>
<accession>A0A936ZJ12</accession>
<dbReference type="AlphaFoldDB" id="A0A936ZJ12"/>
<keyword evidence="4" id="KW-1185">Reference proteome</keyword>
<dbReference type="PANTHER" id="PTHR30007:SF0">
    <property type="entry name" value="TRANSPOSASE"/>
    <property type="match status" value="1"/>
</dbReference>
<proteinExistence type="predicted"/>
<evidence type="ECO:0000259" key="1">
    <source>
        <dbReference type="Pfam" id="PF01609"/>
    </source>
</evidence>
<dbReference type="NCBIfam" id="NF033580">
    <property type="entry name" value="transpos_IS5_3"/>
    <property type="match status" value="1"/>
</dbReference>
<organism evidence="3 4">
    <name type="scientific">Microvirga aerilata</name>
    <dbReference type="NCBI Taxonomy" id="670292"/>
    <lineage>
        <taxon>Bacteria</taxon>
        <taxon>Pseudomonadati</taxon>
        <taxon>Pseudomonadota</taxon>
        <taxon>Alphaproteobacteria</taxon>
        <taxon>Hyphomicrobiales</taxon>
        <taxon>Methylobacteriaceae</taxon>
        <taxon>Microvirga</taxon>
    </lineage>
</organism>
<evidence type="ECO:0000313" key="3">
    <source>
        <dbReference type="EMBL" id="MBL0408595.1"/>
    </source>
</evidence>
<feature type="domain" description="Transposase IS4-like" evidence="1">
    <location>
        <begin position="110"/>
        <end position="268"/>
    </location>
</feature>
<name>A0A936ZJ12_9HYPH</name>
<sequence length="280" mass="31663">MWTPENRGLYARPGLRYPSDLTDAEWDLVRPFLRRRTRSGPAPERLREILNAVLYVLSTGCQWRALPRDLPPRSTVHGWFVRWHCDGVLDRLHFALYQQVRELEGRHASPTAAIVDSQSVKSAEKGGGNIDPIGYDAAKKVKGKKRHLIVDTLGLMLGLNVTPADVQDRDGFLPLLKSVRRVFVFLERLFADGAYSGAATAAAAKRTGKVVLEIVKRSDAAKGFVVVAKRWIVERTFGWLGRCRRLVKDFENLTRTQLAFVQLAMIRLMTRRIARLCQSS</sequence>
<dbReference type="EMBL" id="JAEQMY010000318">
    <property type="protein sequence ID" value="MBL0408595.1"/>
    <property type="molecule type" value="Genomic_DNA"/>
</dbReference>
<protein>
    <submittedName>
        <fullName evidence="3">IS5 family transposase</fullName>
    </submittedName>
</protein>
<dbReference type="GO" id="GO:0006313">
    <property type="term" value="P:DNA transposition"/>
    <property type="evidence" value="ECO:0007669"/>
    <property type="project" value="InterPro"/>
</dbReference>
<dbReference type="Pfam" id="PF13340">
    <property type="entry name" value="DUF4096"/>
    <property type="match status" value="1"/>
</dbReference>
<dbReference type="GO" id="GO:0003677">
    <property type="term" value="F:DNA binding"/>
    <property type="evidence" value="ECO:0007669"/>
    <property type="project" value="InterPro"/>
</dbReference>
<reference evidence="3" key="1">
    <citation type="submission" date="2021-01" db="EMBL/GenBank/DDBJ databases">
        <title>Microvirga sp.</title>
        <authorList>
            <person name="Kim M.K."/>
        </authorList>
    </citation>
    <scope>NUCLEOTIDE SEQUENCE</scope>
    <source>
        <strain evidence="3">5420S-16</strain>
    </source>
</reference>
<feature type="domain" description="Insertion element IS402-like" evidence="2">
    <location>
        <begin position="21"/>
        <end position="93"/>
    </location>
</feature>